<comment type="caution">
    <text evidence="3">The sequence shown here is derived from an EMBL/GenBank/DDBJ whole genome shotgun (WGS) entry which is preliminary data.</text>
</comment>
<dbReference type="Gene3D" id="1.10.10.2520">
    <property type="entry name" value="Cell wall hydrolase SleB, domain 1"/>
    <property type="match status" value="1"/>
</dbReference>
<evidence type="ECO:0000313" key="4">
    <source>
        <dbReference type="Proteomes" id="UP001165342"/>
    </source>
</evidence>
<accession>A0ABT0S396</accession>
<feature type="compositionally biased region" description="Polar residues" evidence="1">
    <location>
        <begin position="310"/>
        <end position="321"/>
    </location>
</feature>
<dbReference type="GO" id="GO:0016787">
    <property type="term" value="F:hydrolase activity"/>
    <property type="evidence" value="ECO:0007669"/>
    <property type="project" value="UniProtKB-KW"/>
</dbReference>
<evidence type="ECO:0000259" key="2">
    <source>
        <dbReference type="Pfam" id="PF07486"/>
    </source>
</evidence>
<sequence>MISLRPHLNLSGFRAEILALIALVLAAAAALAIALLPAREPANAATVIVPPAKAAALIQATSGEASTEMRAVGEQAKVINAALPFAGGPVQAARPFAASGSDIDHRRALLCLTQAVYYEAGFEPLEGRRAVAQVVLNRLRHPAFPKSICGVVYQSNGRVCQFTFVCDGALYRAPARAAWLQAEAVARAALAGYVETEVGAATHYHADYVAPRWAPLLAKVAQVGQHIFYRWPGAWGQPAAFTGRYIGEPRDPMSMRPPMPIQTMVGGQVIASGPVTDGTLLKRAPNDVGGLLDTSKGWTLHIPGPDESDSSASKMIATQQGSAPKEAEVASVAASAGPAVASR</sequence>
<keyword evidence="3" id="KW-0378">Hydrolase</keyword>
<protein>
    <submittedName>
        <fullName evidence="3">Cell wall hydrolase</fullName>
    </submittedName>
</protein>
<dbReference type="InterPro" id="IPR042047">
    <property type="entry name" value="SleB_dom1"/>
</dbReference>
<evidence type="ECO:0000256" key="1">
    <source>
        <dbReference type="SAM" id="MobiDB-lite"/>
    </source>
</evidence>
<gene>
    <name evidence="3" type="ORF">LZ538_08550</name>
</gene>
<keyword evidence="4" id="KW-1185">Reference proteome</keyword>
<feature type="region of interest" description="Disordered" evidence="1">
    <location>
        <begin position="300"/>
        <end position="343"/>
    </location>
</feature>
<dbReference type="RefSeq" id="WP_249831555.1">
    <property type="nucleotide sequence ID" value="NZ_JAMGBE010000002.1"/>
</dbReference>
<reference evidence="3" key="1">
    <citation type="submission" date="2022-05" db="EMBL/GenBank/DDBJ databases">
        <authorList>
            <person name="Jo J.-H."/>
            <person name="Im W.-T."/>
        </authorList>
    </citation>
    <scope>NUCLEOTIDE SEQUENCE</scope>
    <source>
        <strain evidence="3">SE220</strain>
    </source>
</reference>
<organism evidence="3 4">
    <name type="scientific">Sphingomonas hankyongi</name>
    <dbReference type="NCBI Taxonomy" id="2908209"/>
    <lineage>
        <taxon>Bacteria</taxon>
        <taxon>Pseudomonadati</taxon>
        <taxon>Pseudomonadota</taxon>
        <taxon>Alphaproteobacteria</taxon>
        <taxon>Sphingomonadales</taxon>
        <taxon>Sphingomonadaceae</taxon>
        <taxon>Sphingomonas</taxon>
    </lineage>
</organism>
<dbReference type="Pfam" id="PF07486">
    <property type="entry name" value="Hydrolase_2"/>
    <property type="match status" value="1"/>
</dbReference>
<dbReference type="EMBL" id="JAMGBE010000002">
    <property type="protein sequence ID" value="MCL6730099.1"/>
    <property type="molecule type" value="Genomic_DNA"/>
</dbReference>
<dbReference type="Proteomes" id="UP001165342">
    <property type="component" value="Unassembled WGS sequence"/>
</dbReference>
<feature type="compositionally biased region" description="Low complexity" evidence="1">
    <location>
        <begin position="329"/>
        <end position="343"/>
    </location>
</feature>
<dbReference type="InterPro" id="IPR011105">
    <property type="entry name" value="Cell_wall_hydrolase_SleB"/>
</dbReference>
<feature type="domain" description="Cell wall hydrolase SleB" evidence="2">
    <location>
        <begin position="123"/>
        <end position="229"/>
    </location>
</feature>
<evidence type="ECO:0000313" key="3">
    <source>
        <dbReference type="EMBL" id="MCL6730099.1"/>
    </source>
</evidence>
<name>A0ABT0S396_9SPHN</name>
<proteinExistence type="predicted"/>